<comment type="catalytic activity">
    <reaction evidence="1">
        <text>[protein]-peptidylproline (omega=180) = [protein]-peptidylproline (omega=0)</text>
        <dbReference type="Rhea" id="RHEA:16237"/>
        <dbReference type="Rhea" id="RHEA-COMP:10747"/>
        <dbReference type="Rhea" id="RHEA-COMP:10748"/>
        <dbReference type="ChEBI" id="CHEBI:83833"/>
        <dbReference type="ChEBI" id="CHEBI:83834"/>
        <dbReference type="EC" id="5.2.1.8"/>
    </reaction>
</comment>
<dbReference type="InterPro" id="IPR050245">
    <property type="entry name" value="PrsA_foldase"/>
</dbReference>
<evidence type="ECO:0000259" key="8">
    <source>
        <dbReference type="PROSITE" id="PS50198"/>
    </source>
</evidence>
<evidence type="ECO:0000256" key="4">
    <source>
        <dbReference type="ARBA" id="ARBA00023110"/>
    </source>
</evidence>
<dbReference type="GO" id="GO:0003755">
    <property type="term" value="F:peptidyl-prolyl cis-trans isomerase activity"/>
    <property type="evidence" value="ECO:0007669"/>
    <property type="project" value="UniProtKB-KW"/>
</dbReference>
<dbReference type="RefSeq" id="WP_013505074.1">
    <property type="nucleotide sequence ID" value="NC_014836.1"/>
</dbReference>
<dbReference type="EMBL" id="CP002432">
    <property type="protein sequence ID" value="ADU65185.1"/>
    <property type="molecule type" value="Genomic_DNA"/>
</dbReference>
<reference evidence="9 10" key="1">
    <citation type="submission" date="2010-12" db="EMBL/GenBank/DDBJ databases">
        <title>Complete sequence of Desulfurispirillum indicum S5.</title>
        <authorList>
            <consortium name="US DOE Joint Genome Institute"/>
            <person name="Lucas S."/>
            <person name="Copeland A."/>
            <person name="Lapidus A."/>
            <person name="Cheng J.-F."/>
            <person name="Goodwin L."/>
            <person name="Pitluck S."/>
            <person name="Chertkov O."/>
            <person name="Held B."/>
            <person name="Detter J.C."/>
            <person name="Han C."/>
            <person name="Tapia R."/>
            <person name="Land M."/>
            <person name="Hauser L."/>
            <person name="Kyrpides N."/>
            <person name="Ivanova N."/>
            <person name="Mikhailova N."/>
            <person name="Haggblom M."/>
            <person name="Rauschenbach I."/>
            <person name="Bini E."/>
            <person name="Woyke T."/>
        </authorList>
    </citation>
    <scope>NUCLEOTIDE SEQUENCE [LARGE SCALE GENOMIC DNA]</scope>
    <source>
        <strain evidence="10">ATCC BAA-1389 / DSM 22839 / S5</strain>
    </source>
</reference>
<accession>E6W059</accession>
<evidence type="ECO:0000256" key="1">
    <source>
        <dbReference type="ARBA" id="ARBA00000971"/>
    </source>
</evidence>
<evidence type="ECO:0000256" key="5">
    <source>
        <dbReference type="ARBA" id="ARBA00023235"/>
    </source>
</evidence>
<evidence type="ECO:0000256" key="7">
    <source>
        <dbReference type="SAM" id="SignalP"/>
    </source>
</evidence>
<dbReference type="Proteomes" id="UP000002572">
    <property type="component" value="Chromosome"/>
</dbReference>
<gene>
    <name evidence="9" type="ordered locus">Selin_0432</name>
</gene>
<feature type="signal peptide" evidence="7">
    <location>
        <begin position="1"/>
        <end position="25"/>
    </location>
</feature>
<keyword evidence="10" id="KW-1185">Reference proteome</keyword>
<dbReference type="PANTHER" id="PTHR47245:SF1">
    <property type="entry name" value="FOLDASE PROTEIN PRSA"/>
    <property type="match status" value="1"/>
</dbReference>
<dbReference type="PANTHER" id="PTHR47245">
    <property type="entry name" value="PEPTIDYLPROLYL ISOMERASE"/>
    <property type="match status" value="1"/>
</dbReference>
<dbReference type="InterPro" id="IPR000297">
    <property type="entry name" value="PPIase_PpiC"/>
</dbReference>
<dbReference type="PROSITE" id="PS01096">
    <property type="entry name" value="PPIC_PPIASE_1"/>
    <property type="match status" value="1"/>
</dbReference>
<proteinExistence type="predicted"/>
<dbReference type="InterPro" id="IPR027304">
    <property type="entry name" value="Trigger_fact/SurA_dom_sf"/>
</dbReference>
<organism evidence="9 10">
    <name type="scientific">Desulfurispirillum indicum (strain ATCC BAA-1389 / DSM 22839 / S5)</name>
    <dbReference type="NCBI Taxonomy" id="653733"/>
    <lineage>
        <taxon>Bacteria</taxon>
        <taxon>Pseudomonadati</taxon>
        <taxon>Chrysiogenota</taxon>
        <taxon>Chrysiogenia</taxon>
        <taxon>Chrysiogenales</taxon>
        <taxon>Chrysiogenaceae</taxon>
        <taxon>Desulfurispirillum</taxon>
    </lineage>
</organism>
<dbReference type="SUPFAM" id="SSF54534">
    <property type="entry name" value="FKBP-like"/>
    <property type="match status" value="1"/>
</dbReference>
<name>E6W059_DESIS</name>
<dbReference type="InParanoid" id="E6W059"/>
<feature type="chain" id="PRO_5007913764" description="peptidylprolyl isomerase" evidence="7">
    <location>
        <begin position="26"/>
        <end position="280"/>
    </location>
</feature>
<dbReference type="InterPro" id="IPR046357">
    <property type="entry name" value="PPIase_dom_sf"/>
</dbReference>
<dbReference type="Gene3D" id="3.10.50.40">
    <property type="match status" value="1"/>
</dbReference>
<evidence type="ECO:0000256" key="2">
    <source>
        <dbReference type="ARBA" id="ARBA00013194"/>
    </source>
</evidence>
<feature type="domain" description="PpiC" evidence="8">
    <location>
        <begin position="139"/>
        <end position="230"/>
    </location>
</feature>
<dbReference type="OrthoDB" id="14196at2"/>
<dbReference type="Gene3D" id="1.10.8.1040">
    <property type="match status" value="1"/>
</dbReference>
<dbReference type="Pfam" id="PF13145">
    <property type="entry name" value="Rotamase_2"/>
    <property type="match status" value="1"/>
</dbReference>
<dbReference type="Pfam" id="PF13624">
    <property type="entry name" value="SurA_N_3"/>
    <property type="match status" value="1"/>
</dbReference>
<evidence type="ECO:0000256" key="6">
    <source>
        <dbReference type="PROSITE-ProRule" id="PRU00278"/>
    </source>
</evidence>
<dbReference type="PROSITE" id="PS50198">
    <property type="entry name" value="PPIC_PPIASE_2"/>
    <property type="match status" value="1"/>
</dbReference>
<sequence>MKKMTLRLCLAAGLTLGTLAGVALASDTVLATVEKRQITQQDLNRAIQSLPDELRAQVRSNPEFKAQLLDELVRQEMVYHEAQRQNFQENEVVRNRLKLLERELMINAFLEEYLSRNVSVSEQDLKEFYERNKARFVTQATVAASHILLEDEQKAREVLRRARAGENFGQLAREHSLDPGSARQEGFIGEFYRGQGLVKEFEDAAFAAEVGVHPELVRTEFGYHIIKVHEKNPSRTVSLDEARDRVTEIIAEEKQNQALMRLIQELELRYSVRTHKDRIQ</sequence>
<evidence type="ECO:0000256" key="3">
    <source>
        <dbReference type="ARBA" id="ARBA00022729"/>
    </source>
</evidence>
<dbReference type="HOGENOM" id="CLU_034646_1_2_0"/>
<protein>
    <recommendedName>
        <fullName evidence="2">peptidylprolyl isomerase</fullName>
        <ecNumber evidence="2">5.2.1.8</ecNumber>
    </recommendedName>
</protein>
<dbReference type="eggNOG" id="COG0760">
    <property type="taxonomic scope" value="Bacteria"/>
</dbReference>
<dbReference type="SUPFAM" id="SSF109998">
    <property type="entry name" value="Triger factor/SurA peptide-binding domain-like"/>
    <property type="match status" value="1"/>
</dbReference>
<dbReference type="STRING" id="653733.Selin_0432"/>
<evidence type="ECO:0000313" key="10">
    <source>
        <dbReference type="Proteomes" id="UP000002572"/>
    </source>
</evidence>
<evidence type="ECO:0000313" key="9">
    <source>
        <dbReference type="EMBL" id="ADU65185.1"/>
    </source>
</evidence>
<dbReference type="KEGG" id="din:Selin_0432"/>
<dbReference type="InterPro" id="IPR023058">
    <property type="entry name" value="PPIase_PpiC_CS"/>
</dbReference>
<dbReference type="EC" id="5.2.1.8" evidence="2"/>
<keyword evidence="4 6" id="KW-0697">Rotamase</keyword>
<dbReference type="AlphaFoldDB" id="E6W059"/>
<keyword evidence="5 6" id="KW-0413">Isomerase</keyword>
<keyword evidence="3 7" id="KW-0732">Signal</keyword>